<dbReference type="OrthoDB" id="5954308at2759"/>
<sequence length="211" mass="22948">MHALQIKAKLATGQFAGAQLATSATSKRRRKDALSTCGDDKRSQHFIPYGCRRCRSWPFWRHGLFAGAALFALQIVAILAAGLFAGAALFVSVVQRPVMERLPTNQALSYWRTNFDAARLMQIALALIGSAAAALAAAAGGGRVWWFAGGLLATVIPYTAVVIFPTIRRLNDDKLDPTSKEAKALLRRWYELHAFRTVVSVSAFGVMVAAR</sequence>
<proteinExistence type="predicted"/>
<keyword evidence="1" id="KW-1133">Transmembrane helix</keyword>
<gene>
    <name evidence="2" type="ORF">KFL_002810050</name>
</gene>
<evidence type="ECO:0000256" key="1">
    <source>
        <dbReference type="SAM" id="Phobius"/>
    </source>
</evidence>
<keyword evidence="1" id="KW-0812">Transmembrane</keyword>
<evidence type="ECO:0008006" key="4">
    <source>
        <dbReference type="Google" id="ProtNLM"/>
    </source>
</evidence>
<name>A0A1Y1IC31_KLENI</name>
<keyword evidence="1" id="KW-0472">Membrane</keyword>
<dbReference type="Proteomes" id="UP000054558">
    <property type="component" value="Unassembled WGS sequence"/>
</dbReference>
<feature type="transmembrane region" description="Helical" evidence="1">
    <location>
        <begin position="120"/>
        <end position="139"/>
    </location>
</feature>
<keyword evidence="3" id="KW-1185">Reference proteome</keyword>
<feature type="transmembrane region" description="Helical" evidence="1">
    <location>
        <begin position="65"/>
        <end position="91"/>
    </location>
</feature>
<dbReference type="AlphaFoldDB" id="A0A1Y1IC31"/>
<evidence type="ECO:0000313" key="3">
    <source>
        <dbReference type="Proteomes" id="UP000054558"/>
    </source>
</evidence>
<evidence type="ECO:0000313" key="2">
    <source>
        <dbReference type="EMBL" id="GAQ86297.1"/>
    </source>
</evidence>
<dbReference type="EMBL" id="DF237230">
    <property type="protein sequence ID" value="GAQ86297.1"/>
    <property type="molecule type" value="Genomic_DNA"/>
</dbReference>
<dbReference type="PANTHER" id="PTHR36535:SF1">
    <property type="entry name" value="DUF1772 DOMAIN-CONTAINING PROTEIN"/>
    <property type="match status" value="1"/>
</dbReference>
<reference evidence="2 3" key="1">
    <citation type="journal article" date="2014" name="Nat. Commun.">
        <title>Klebsormidium flaccidum genome reveals primary factors for plant terrestrial adaptation.</title>
        <authorList>
            <person name="Hori K."/>
            <person name="Maruyama F."/>
            <person name="Fujisawa T."/>
            <person name="Togashi T."/>
            <person name="Yamamoto N."/>
            <person name="Seo M."/>
            <person name="Sato S."/>
            <person name="Yamada T."/>
            <person name="Mori H."/>
            <person name="Tajima N."/>
            <person name="Moriyama T."/>
            <person name="Ikeuchi M."/>
            <person name="Watanabe M."/>
            <person name="Wada H."/>
            <person name="Kobayashi K."/>
            <person name="Saito M."/>
            <person name="Masuda T."/>
            <person name="Sasaki-Sekimoto Y."/>
            <person name="Mashiguchi K."/>
            <person name="Awai K."/>
            <person name="Shimojima M."/>
            <person name="Masuda S."/>
            <person name="Iwai M."/>
            <person name="Nobusawa T."/>
            <person name="Narise T."/>
            <person name="Kondo S."/>
            <person name="Saito H."/>
            <person name="Sato R."/>
            <person name="Murakawa M."/>
            <person name="Ihara Y."/>
            <person name="Oshima-Yamada Y."/>
            <person name="Ohtaka K."/>
            <person name="Satoh M."/>
            <person name="Sonobe K."/>
            <person name="Ishii M."/>
            <person name="Ohtani R."/>
            <person name="Kanamori-Sato M."/>
            <person name="Honoki R."/>
            <person name="Miyazaki D."/>
            <person name="Mochizuki H."/>
            <person name="Umetsu J."/>
            <person name="Higashi K."/>
            <person name="Shibata D."/>
            <person name="Kamiya Y."/>
            <person name="Sato N."/>
            <person name="Nakamura Y."/>
            <person name="Tabata S."/>
            <person name="Ida S."/>
            <person name="Kurokawa K."/>
            <person name="Ohta H."/>
        </authorList>
    </citation>
    <scope>NUCLEOTIDE SEQUENCE [LARGE SCALE GENOMIC DNA]</scope>
    <source>
        <strain evidence="2 3">NIES-2285</strain>
    </source>
</reference>
<dbReference type="Pfam" id="PF08592">
    <property type="entry name" value="Anthrone_oxy"/>
    <property type="match status" value="1"/>
</dbReference>
<dbReference type="InterPro" id="IPR013901">
    <property type="entry name" value="Anthrone_oxy"/>
</dbReference>
<dbReference type="PANTHER" id="PTHR36535">
    <property type="entry name" value="YALI0E30327P"/>
    <property type="match status" value="1"/>
</dbReference>
<accession>A0A1Y1IC31</accession>
<dbReference type="OMA" id="ANWPYTL"/>
<protein>
    <recommendedName>
        <fullName evidence="4">DUF1772 domain-containing protein</fullName>
    </recommendedName>
</protein>
<feature type="transmembrane region" description="Helical" evidence="1">
    <location>
        <begin position="145"/>
        <end position="167"/>
    </location>
</feature>
<organism evidence="2 3">
    <name type="scientific">Klebsormidium nitens</name>
    <name type="common">Green alga</name>
    <name type="synonym">Ulothrix nitens</name>
    <dbReference type="NCBI Taxonomy" id="105231"/>
    <lineage>
        <taxon>Eukaryota</taxon>
        <taxon>Viridiplantae</taxon>
        <taxon>Streptophyta</taxon>
        <taxon>Klebsormidiophyceae</taxon>
        <taxon>Klebsormidiales</taxon>
        <taxon>Klebsormidiaceae</taxon>
        <taxon>Klebsormidium</taxon>
    </lineage>
</organism>